<comment type="caution">
    <text evidence="1">The sequence shown here is derived from an EMBL/GenBank/DDBJ whole genome shotgun (WGS) entry which is preliminary data.</text>
</comment>
<gene>
    <name evidence="1" type="ORF">M3A82_004590</name>
</gene>
<evidence type="ECO:0000313" key="1">
    <source>
        <dbReference type="EMBL" id="MCV7628620.1"/>
    </source>
</evidence>
<dbReference type="AlphaFoldDB" id="A0AAP3AG86"/>
<dbReference type="Proteomes" id="UP001205867">
    <property type="component" value="Unassembled WGS sequence"/>
</dbReference>
<reference evidence="1" key="1">
    <citation type="submission" date="2023-06" db="EMBL/GenBank/DDBJ databases">
        <title>lsaBGC provides a comprehensive framework for evolutionary analysis of biosynthetic gene clusters within focal taxa.</title>
        <authorList>
            <person name="Salamzade R."/>
            <person name="Sandstrom S."/>
            <person name="Kalan L.R."/>
        </authorList>
    </citation>
    <scope>NUCLEOTIDE SEQUENCE</scope>
    <source>
        <strain evidence="1">P3-SID899</strain>
    </source>
</reference>
<name>A0AAP3AG86_MICLU</name>
<organism evidence="1 2">
    <name type="scientific">Micrococcus luteus</name>
    <name type="common">Micrococcus lysodeikticus</name>
    <dbReference type="NCBI Taxonomy" id="1270"/>
    <lineage>
        <taxon>Bacteria</taxon>
        <taxon>Bacillati</taxon>
        <taxon>Actinomycetota</taxon>
        <taxon>Actinomycetes</taxon>
        <taxon>Micrococcales</taxon>
        <taxon>Micrococcaceae</taxon>
        <taxon>Micrococcus</taxon>
    </lineage>
</organism>
<accession>A0AAP3AG86</accession>
<proteinExistence type="predicted"/>
<dbReference type="EMBL" id="JALXKZ020000006">
    <property type="protein sequence ID" value="MCV7628620.1"/>
    <property type="molecule type" value="Genomic_DNA"/>
</dbReference>
<sequence>MWLCSTCEDAAHRYMRATGADGREAVDELFARLETMLDGPARKYTREGRG</sequence>
<evidence type="ECO:0000313" key="2">
    <source>
        <dbReference type="Proteomes" id="UP001205867"/>
    </source>
</evidence>
<protein>
    <submittedName>
        <fullName evidence="1">Uncharacterized protein</fullName>
    </submittedName>
</protein>